<feature type="compositionally biased region" description="Basic and acidic residues" evidence="1">
    <location>
        <begin position="477"/>
        <end position="491"/>
    </location>
</feature>
<organism evidence="2 3">
    <name type="scientific">Paxillus involutus ATCC 200175</name>
    <dbReference type="NCBI Taxonomy" id="664439"/>
    <lineage>
        <taxon>Eukaryota</taxon>
        <taxon>Fungi</taxon>
        <taxon>Dikarya</taxon>
        <taxon>Basidiomycota</taxon>
        <taxon>Agaricomycotina</taxon>
        <taxon>Agaricomycetes</taxon>
        <taxon>Agaricomycetidae</taxon>
        <taxon>Boletales</taxon>
        <taxon>Paxilineae</taxon>
        <taxon>Paxillaceae</taxon>
        <taxon>Paxillus</taxon>
    </lineage>
</organism>
<evidence type="ECO:0000313" key="3">
    <source>
        <dbReference type="Proteomes" id="UP000053647"/>
    </source>
</evidence>
<reference evidence="2 3" key="1">
    <citation type="submission" date="2014-06" db="EMBL/GenBank/DDBJ databases">
        <authorList>
            <consortium name="DOE Joint Genome Institute"/>
            <person name="Kuo A."/>
            <person name="Kohler A."/>
            <person name="Nagy L.G."/>
            <person name="Floudas D."/>
            <person name="Copeland A."/>
            <person name="Barry K.W."/>
            <person name="Cichocki N."/>
            <person name="Veneault-Fourrey C."/>
            <person name="LaButti K."/>
            <person name="Lindquist E.A."/>
            <person name="Lipzen A."/>
            <person name="Lundell T."/>
            <person name="Morin E."/>
            <person name="Murat C."/>
            <person name="Sun H."/>
            <person name="Tunlid A."/>
            <person name="Henrissat B."/>
            <person name="Grigoriev I.V."/>
            <person name="Hibbett D.S."/>
            <person name="Martin F."/>
            <person name="Nordberg H.P."/>
            <person name="Cantor M.N."/>
            <person name="Hua S.X."/>
        </authorList>
    </citation>
    <scope>NUCLEOTIDE SEQUENCE [LARGE SCALE GENOMIC DNA]</scope>
    <source>
        <strain evidence="2 3">ATCC 200175</strain>
    </source>
</reference>
<accession>A0A0C9TET4</accession>
<feature type="compositionally biased region" description="Acidic residues" evidence="1">
    <location>
        <begin position="423"/>
        <end position="440"/>
    </location>
</feature>
<feature type="compositionally biased region" description="Basic and acidic residues" evidence="1">
    <location>
        <begin position="563"/>
        <end position="601"/>
    </location>
</feature>
<feature type="compositionally biased region" description="Basic and acidic residues" evidence="1">
    <location>
        <begin position="396"/>
        <end position="422"/>
    </location>
</feature>
<feature type="compositionally biased region" description="Polar residues" evidence="1">
    <location>
        <begin position="619"/>
        <end position="630"/>
    </location>
</feature>
<feature type="compositionally biased region" description="Polar residues" evidence="1">
    <location>
        <begin position="371"/>
        <end position="395"/>
    </location>
</feature>
<dbReference type="EMBL" id="KN820227">
    <property type="protein sequence ID" value="KIJ06647.1"/>
    <property type="molecule type" value="Genomic_DNA"/>
</dbReference>
<reference evidence="3" key="2">
    <citation type="submission" date="2015-01" db="EMBL/GenBank/DDBJ databases">
        <title>Evolutionary Origins and Diversification of the Mycorrhizal Mutualists.</title>
        <authorList>
            <consortium name="DOE Joint Genome Institute"/>
            <consortium name="Mycorrhizal Genomics Consortium"/>
            <person name="Kohler A."/>
            <person name="Kuo A."/>
            <person name="Nagy L.G."/>
            <person name="Floudas D."/>
            <person name="Copeland A."/>
            <person name="Barry K.W."/>
            <person name="Cichocki N."/>
            <person name="Veneault-Fourrey C."/>
            <person name="LaButti K."/>
            <person name="Lindquist E.A."/>
            <person name="Lipzen A."/>
            <person name="Lundell T."/>
            <person name="Morin E."/>
            <person name="Murat C."/>
            <person name="Riley R."/>
            <person name="Ohm R."/>
            <person name="Sun H."/>
            <person name="Tunlid A."/>
            <person name="Henrissat B."/>
            <person name="Grigoriev I.V."/>
            <person name="Hibbett D.S."/>
            <person name="Martin F."/>
        </authorList>
    </citation>
    <scope>NUCLEOTIDE SEQUENCE [LARGE SCALE GENOMIC DNA]</scope>
    <source>
        <strain evidence="3">ATCC 200175</strain>
    </source>
</reference>
<evidence type="ECO:0000313" key="2">
    <source>
        <dbReference type="EMBL" id="KIJ06647.1"/>
    </source>
</evidence>
<feature type="compositionally biased region" description="Basic and acidic residues" evidence="1">
    <location>
        <begin position="128"/>
        <end position="146"/>
    </location>
</feature>
<dbReference type="Proteomes" id="UP000053647">
    <property type="component" value="Unassembled WGS sequence"/>
</dbReference>
<proteinExistence type="predicted"/>
<feature type="compositionally biased region" description="Pro residues" evidence="1">
    <location>
        <begin position="442"/>
        <end position="457"/>
    </location>
</feature>
<dbReference type="AlphaFoldDB" id="A0A0C9TET4"/>
<name>A0A0C9TET4_PAXIN</name>
<sequence length="684" mass="73869">MADFDEVLDIPELTVDGRNWTTYRDAILHESKYEGLTGHYDGTQTPPVHESGRSEWCKRDGRAKQLLATTIPDDILYKLGPKSLFENSAHHFFSQLRILFEKSKPTTMTTATTTHERKPDGQGKVGRRKEEGEKGRRSSGRADEKVTTATSPGKGATDHRAGSISLVKPTSSQENIPGTHVDTPSPPPPTPNLPVEQTAPMSTRPTHQRSRNGHVPRNGTRRTRGDNVKGSRGRAESRSRGGREPDDEDGDNVDVDHAHVVPQHPESTCQTAYEEAADPSNPNARAGPTEPAGTSNRPPNGSSEVEGEGGKGEGNERASGIVDPSSNGENAIPDSIPPTPHLDERGPPPSMPLEGEKNGQQLSGHGDETGTHQVETPQHKSTTQQPRRTPYNQRSNGEDRGVAVGHREAAGARDEVRERDEAGGDEEGQENREEDEEDAPSEPLPPNHPPAPAPTPIHPERPDDVDTVRTCKTAARRRADAVHDPGGETRAPDSTPPSVRLEGESSKRSSRHVEPNDVETDDHNAQTTPRDPVGTQDGDTRPPNEPTEPPDKEEGADGGNGELRVKGVERSTVERDETNASSRTDKPGDEEVEESRSRGVEGETGGQSEDNGCQRDGRTCNTGGATSSASHDSKRVGTGLLAEDEEGQQRHDIRNTSTNSPGPPVPSTKRPKRDVDRSTNVGPY</sequence>
<feature type="compositionally biased region" description="Basic and acidic residues" evidence="1">
    <location>
        <begin position="501"/>
        <end position="515"/>
    </location>
</feature>
<protein>
    <submittedName>
        <fullName evidence="2">Uncharacterized protein</fullName>
    </submittedName>
</protein>
<feature type="compositionally biased region" description="Basic and acidic residues" evidence="1">
    <location>
        <begin position="458"/>
        <end position="469"/>
    </location>
</feature>
<keyword evidence="3" id="KW-1185">Reference proteome</keyword>
<evidence type="ECO:0000256" key="1">
    <source>
        <dbReference type="SAM" id="MobiDB-lite"/>
    </source>
</evidence>
<gene>
    <name evidence="2" type="ORF">PAXINDRAFT_20160</name>
</gene>
<feature type="compositionally biased region" description="Basic residues" evidence="1">
    <location>
        <begin position="206"/>
        <end position="222"/>
    </location>
</feature>
<dbReference type="HOGENOM" id="CLU_007654_2_0_1"/>
<feature type="compositionally biased region" description="Basic and acidic residues" evidence="1">
    <location>
        <begin position="223"/>
        <end position="244"/>
    </location>
</feature>
<feature type="region of interest" description="Disordered" evidence="1">
    <location>
        <begin position="107"/>
        <end position="684"/>
    </location>
</feature>